<accession>A0A0K0E058</accession>
<dbReference type="AlphaFoldDB" id="A0A0K0E058"/>
<evidence type="ECO:0000313" key="14">
    <source>
        <dbReference type="WBParaSite" id="TCONS_00003234.p1"/>
    </source>
</evidence>
<reference evidence="13" key="1">
    <citation type="submission" date="2015-08" db="UniProtKB">
        <authorList>
            <consortium name="WormBaseParasite"/>
        </authorList>
    </citation>
    <scope>IDENTIFICATION</scope>
</reference>
<evidence type="ECO:0000256" key="4">
    <source>
        <dbReference type="ARBA" id="ARBA00011533"/>
    </source>
</evidence>
<dbReference type="PANTHER" id="PTHR15223">
    <property type="entry name" value="NADH-UBIQUINONE OXIDOREDUCTASE AGGG SUBUNIT"/>
    <property type="match status" value="1"/>
</dbReference>
<dbReference type="InterPro" id="IPR026627">
    <property type="entry name" value="NDUFB2_animal"/>
</dbReference>
<comment type="function">
    <text evidence="1">Accessory subunit of the mitochondrial membrane respiratory chain NADH dehydrogenase (Complex I), that is believed not to be involved in catalysis. Complex I functions in the transfer of electrons from NADH to the respiratory chain. The immediate electron acceptor for the enzyme is believed to be ubiquinone.</text>
</comment>
<dbReference type="PANTHER" id="PTHR15223:SF1">
    <property type="entry name" value="NADH DEHYDROGENASE [UBIQUINONE] 1 BETA SUBCOMPLEX SUBUNIT 2, MITOCHONDRIAL"/>
    <property type="match status" value="1"/>
</dbReference>
<evidence type="ECO:0000256" key="1">
    <source>
        <dbReference type="ARBA" id="ARBA00003195"/>
    </source>
</evidence>
<organism evidence="13">
    <name type="scientific">Strongyloides stercoralis</name>
    <name type="common">Threadworm</name>
    <dbReference type="NCBI Taxonomy" id="6248"/>
    <lineage>
        <taxon>Eukaryota</taxon>
        <taxon>Metazoa</taxon>
        <taxon>Ecdysozoa</taxon>
        <taxon>Nematoda</taxon>
        <taxon>Chromadorea</taxon>
        <taxon>Rhabditida</taxon>
        <taxon>Tylenchina</taxon>
        <taxon>Panagrolaimomorpha</taxon>
        <taxon>Strongyloidoidea</taxon>
        <taxon>Strongyloididae</taxon>
        <taxon>Strongyloides</taxon>
    </lineage>
</organism>
<sequence>MVLGRELTRLLLRSKTFTPQEQKFILTSIRSKWISAAEAEKIPAANTGTRMGHPEDPVINTYDDHYHGTPGKDKPLHDFYYRQPVPHRTHLDKTLTKIICGSLWFWLLYHVYYHSGHIFGHWYMPYLSEFTDEELGIPPDSAPDPEYWGNHGKEYGTYR</sequence>
<evidence type="ECO:0000256" key="5">
    <source>
        <dbReference type="ARBA" id="ARBA00022448"/>
    </source>
</evidence>
<comment type="subunit">
    <text evidence="4">Complex I is composed of 45 different subunits.</text>
</comment>
<evidence type="ECO:0000313" key="13">
    <source>
        <dbReference type="WBParaSite" id="SSTP_0000287400.1"/>
    </source>
</evidence>
<evidence type="ECO:0000256" key="3">
    <source>
        <dbReference type="ARBA" id="ARBA00005923"/>
    </source>
</evidence>
<evidence type="ECO:0000256" key="2">
    <source>
        <dbReference type="ARBA" id="ARBA00004443"/>
    </source>
</evidence>
<evidence type="ECO:0000313" key="12">
    <source>
        <dbReference type="Proteomes" id="UP000035681"/>
    </source>
</evidence>
<dbReference type="GO" id="GO:0032981">
    <property type="term" value="P:mitochondrial respiratory chain complex I assembly"/>
    <property type="evidence" value="ECO:0007669"/>
    <property type="project" value="TreeGrafter"/>
</dbReference>
<keyword evidence="8" id="KW-0809">Transit peptide</keyword>
<keyword evidence="5" id="KW-0813">Transport</keyword>
<dbReference type="Proteomes" id="UP000035681">
    <property type="component" value="Unplaced"/>
</dbReference>
<protein>
    <submittedName>
        <fullName evidence="13 14">NADH dehydrogenase [ubiquinone] 1 beta subcomplex subunit 2, mitochondrial</fullName>
    </submittedName>
</protein>
<dbReference type="GO" id="GO:0005743">
    <property type="term" value="C:mitochondrial inner membrane"/>
    <property type="evidence" value="ECO:0007669"/>
    <property type="project" value="UniProtKB-SubCell"/>
</dbReference>
<evidence type="ECO:0000256" key="7">
    <source>
        <dbReference type="ARBA" id="ARBA00022792"/>
    </source>
</evidence>
<dbReference type="STRING" id="6248.A0A0K0E058"/>
<keyword evidence="11" id="KW-0472">Membrane</keyword>
<dbReference type="GO" id="GO:0045271">
    <property type="term" value="C:respiratory chain complex I"/>
    <property type="evidence" value="ECO:0007669"/>
    <property type="project" value="InterPro"/>
</dbReference>
<comment type="subcellular location">
    <subcellularLocation>
        <location evidence="2">Mitochondrion inner membrane</location>
        <topology evidence="2">Peripheral membrane protein</topology>
        <orientation evidence="2">Matrix side</orientation>
    </subcellularLocation>
</comment>
<evidence type="ECO:0000256" key="11">
    <source>
        <dbReference type="ARBA" id="ARBA00023136"/>
    </source>
</evidence>
<proteinExistence type="inferred from homology"/>
<evidence type="ECO:0000256" key="8">
    <source>
        <dbReference type="ARBA" id="ARBA00022946"/>
    </source>
</evidence>
<dbReference type="WBParaSite" id="SSTP_0000287400.1">
    <property type="protein sequence ID" value="SSTP_0000287400.1"/>
    <property type="gene ID" value="SSTP_0000287400"/>
</dbReference>
<comment type="similarity">
    <text evidence="3">Belongs to the complex I NDUFB2 subunit family.</text>
</comment>
<keyword evidence="6" id="KW-0679">Respiratory chain</keyword>
<dbReference type="Pfam" id="PF14813">
    <property type="entry name" value="NADH_B2"/>
    <property type="match status" value="1"/>
</dbReference>
<evidence type="ECO:0000256" key="6">
    <source>
        <dbReference type="ARBA" id="ARBA00022660"/>
    </source>
</evidence>
<evidence type="ECO:0000256" key="9">
    <source>
        <dbReference type="ARBA" id="ARBA00022982"/>
    </source>
</evidence>
<dbReference type="WBParaSite" id="TCONS_00003234.p1">
    <property type="protein sequence ID" value="TCONS_00003234.p1"/>
    <property type="gene ID" value="XLOC_002978"/>
</dbReference>
<evidence type="ECO:0000256" key="10">
    <source>
        <dbReference type="ARBA" id="ARBA00023128"/>
    </source>
</evidence>
<keyword evidence="10" id="KW-0496">Mitochondrion</keyword>
<keyword evidence="9" id="KW-0249">Electron transport</keyword>
<name>A0A0K0E058_STRER</name>
<keyword evidence="12" id="KW-1185">Reference proteome</keyword>
<keyword evidence="7" id="KW-0999">Mitochondrion inner membrane</keyword>